<dbReference type="OrthoDB" id="9796919at2"/>
<keyword evidence="4" id="KW-0012">Acyltransferase</keyword>
<dbReference type="GO" id="GO:0008999">
    <property type="term" value="F:protein-N-terminal-alanine acetyltransferase activity"/>
    <property type="evidence" value="ECO:0007669"/>
    <property type="project" value="UniProtKB-EC"/>
</dbReference>
<comment type="catalytic activity">
    <reaction evidence="5">
        <text>N-terminal L-alanyl-[ribosomal protein bS18] + acetyl-CoA = N-terminal N(alpha)-acetyl-L-alanyl-[ribosomal protein bS18] + CoA + H(+)</text>
        <dbReference type="Rhea" id="RHEA:43756"/>
        <dbReference type="Rhea" id="RHEA-COMP:10676"/>
        <dbReference type="Rhea" id="RHEA-COMP:10677"/>
        <dbReference type="ChEBI" id="CHEBI:15378"/>
        <dbReference type="ChEBI" id="CHEBI:57287"/>
        <dbReference type="ChEBI" id="CHEBI:57288"/>
        <dbReference type="ChEBI" id="CHEBI:64718"/>
        <dbReference type="ChEBI" id="CHEBI:83683"/>
        <dbReference type="EC" id="2.3.1.266"/>
    </reaction>
</comment>
<name>A0A4R1J920_9GAMM</name>
<dbReference type="EMBL" id="SMGD01000015">
    <property type="protein sequence ID" value="TCK47076.1"/>
    <property type="molecule type" value="Genomic_DNA"/>
</dbReference>
<evidence type="ECO:0000256" key="1">
    <source>
        <dbReference type="ARBA" id="ARBA00005395"/>
    </source>
</evidence>
<dbReference type="InterPro" id="IPR016181">
    <property type="entry name" value="Acyl_CoA_acyltransferase"/>
</dbReference>
<keyword evidence="8" id="KW-1185">Reference proteome</keyword>
<dbReference type="RefSeq" id="WP_131913543.1">
    <property type="nucleotide sequence ID" value="NZ_OU594967.1"/>
</dbReference>
<evidence type="ECO:0000256" key="4">
    <source>
        <dbReference type="ARBA" id="ARBA00023315"/>
    </source>
</evidence>
<proteinExistence type="inferred from homology"/>
<accession>A0A4R1J920</accession>
<dbReference type="InterPro" id="IPR006464">
    <property type="entry name" value="AcTrfase_RimI/Ard1"/>
</dbReference>
<dbReference type="PROSITE" id="PS51186">
    <property type="entry name" value="GNAT"/>
    <property type="match status" value="1"/>
</dbReference>
<dbReference type="NCBIfam" id="TIGR01575">
    <property type="entry name" value="rimI"/>
    <property type="match status" value="1"/>
</dbReference>
<dbReference type="PANTHER" id="PTHR43420">
    <property type="entry name" value="ACETYLTRANSFERASE"/>
    <property type="match status" value="1"/>
</dbReference>
<dbReference type="EC" id="2.3.1.266" evidence="5"/>
<evidence type="ECO:0000259" key="6">
    <source>
        <dbReference type="PROSITE" id="PS51186"/>
    </source>
</evidence>
<dbReference type="Proteomes" id="UP000295565">
    <property type="component" value="Unassembled WGS sequence"/>
</dbReference>
<comment type="caution">
    <text evidence="7">The sequence shown here is derived from an EMBL/GenBank/DDBJ whole genome shotgun (WGS) entry which is preliminary data.</text>
</comment>
<dbReference type="InterPro" id="IPR050680">
    <property type="entry name" value="YpeA/RimI_acetyltransf"/>
</dbReference>
<protein>
    <recommendedName>
        <fullName evidence="5">[Ribosomal protein bS18]-alanine N-acetyltransferase</fullName>
        <ecNumber evidence="5">2.3.1.266</ecNumber>
    </recommendedName>
</protein>
<gene>
    <name evidence="7" type="ORF">EV690_2771</name>
</gene>
<dbReference type="Pfam" id="PF00583">
    <property type="entry name" value="Acetyltransf_1"/>
    <property type="match status" value="1"/>
</dbReference>
<evidence type="ECO:0000256" key="2">
    <source>
        <dbReference type="ARBA" id="ARBA00022490"/>
    </source>
</evidence>
<evidence type="ECO:0000313" key="8">
    <source>
        <dbReference type="Proteomes" id="UP000295565"/>
    </source>
</evidence>
<sequence length="152" mass="17316">MPYMVKPLLESRVGEILAIEQSVQCHPWSARLFEQSFSSRSVNLAIEDCHGDIAGYLFSQVIVDEAELLNISIAKNHQRHGLASQLLTHWIKYLNDQSVTRCLLEVRQSNEAAIALYQKFGFTLDGIRKGYYPCPHGREDACLMTFLLEQTE</sequence>
<reference evidence="7 8" key="1">
    <citation type="submission" date="2019-03" db="EMBL/GenBank/DDBJ databases">
        <title>Genomic Encyclopedia of Type Strains, Phase IV (KMG-IV): sequencing the most valuable type-strain genomes for metagenomic binning, comparative biology and taxonomic classification.</title>
        <authorList>
            <person name="Goeker M."/>
        </authorList>
    </citation>
    <scope>NUCLEOTIDE SEQUENCE [LARGE SCALE GENOMIC DNA]</scope>
    <source>
        <strain evidence="7 8">DSM 18577</strain>
    </source>
</reference>
<evidence type="ECO:0000256" key="5">
    <source>
        <dbReference type="RuleBase" id="RU363094"/>
    </source>
</evidence>
<comment type="similarity">
    <text evidence="1 5">Belongs to the acetyltransferase family. RimI subfamily.</text>
</comment>
<dbReference type="AlphaFoldDB" id="A0A4R1J920"/>
<dbReference type="GO" id="GO:0005737">
    <property type="term" value="C:cytoplasm"/>
    <property type="evidence" value="ECO:0007669"/>
    <property type="project" value="UniProtKB-SubCell"/>
</dbReference>
<dbReference type="Gene3D" id="3.40.630.30">
    <property type="match status" value="1"/>
</dbReference>
<dbReference type="SUPFAM" id="SSF55729">
    <property type="entry name" value="Acyl-CoA N-acyltransferases (Nat)"/>
    <property type="match status" value="1"/>
</dbReference>
<dbReference type="CDD" id="cd04301">
    <property type="entry name" value="NAT_SF"/>
    <property type="match status" value="1"/>
</dbReference>
<keyword evidence="3 7" id="KW-0808">Transferase</keyword>
<feature type="domain" description="N-acetyltransferase" evidence="6">
    <location>
        <begin position="3"/>
        <end position="149"/>
    </location>
</feature>
<organism evidence="7 8">
    <name type="scientific">Celerinatantimonas diazotrophica</name>
    <dbReference type="NCBI Taxonomy" id="412034"/>
    <lineage>
        <taxon>Bacteria</taxon>
        <taxon>Pseudomonadati</taxon>
        <taxon>Pseudomonadota</taxon>
        <taxon>Gammaproteobacteria</taxon>
        <taxon>Celerinatantimonadaceae</taxon>
        <taxon>Celerinatantimonas</taxon>
    </lineage>
</organism>
<evidence type="ECO:0000313" key="7">
    <source>
        <dbReference type="EMBL" id="TCK47076.1"/>
    </source>
</evidence>
<keyword evidence="2 5" id="KW-0963">Cytoplasm</keyword>
<dbReference type="InterPro" id="IPR000182">
    <property type="entry name" value="GNAT_dom"/>
</dbReference>
<dbReference type="PANTHER" id="PTHR43420:SF44">
    <property type="entry name" value="ACETYLTRANSFERASE YPEA"/>
    <property type="match status" value="1"/>
</dbReference>
<evidence type="ECO:0000256" key="3">
    <source>
        <dbReference type="ARBA" id="ARBA00022679"/>
    </source>
</evidence>
<comment type="function">
    <text evidence="5">Acetylates the N-terminal alanine of ribosomal protein bS18.</text>
</comment>
<comment type="subcellular location">
    <subcellularLocation>
        <location evidence="5">Cytoplasm</location>
    </subcellularLocation>
</comment>